<dbReference type="SUPFAM" id="SSF51556">
    <property type="entry name" value="Metallo-dependent hydrolases"/>
    <property type="match status" value="1"/>
</dbReference>
<feature type="binding site" evidence="11">
    <location>
        <position position="225"/>
    </location>
    <ligand>
        <name>substrate</name>
    </ligand>
</feature>
<evidence type="ECO:0000256" key="10">
    <source>
        <dbReference type="PIRSR" id="PIRSR038994-1"/>
    </source>
</evidence>
<evidence type="ECO:0000313" key="14">
    <source>
        <dbReference type="EMBL" id="TLH64342.1"/>
    </source>
</evidence>
<keyword evidence="5 9" id="KW-0378">Hydrolase</keyword>
<feature type="binding site" evidence="11">
    <location>
        <begin position="306"/>
        <end position="308"/>
    </location>
    <ligand>
        <name>substrate</name>
    </ligand>
</feature>
<evidence type="ECO:0000256" key="4">
    <source>
        <dbReference type="ARBA" id="ARBA00022723"/>
    </source>
</evidence>
<evidence type="ECO:0000256" key="12">
    <source>
        <dbReference type="PIRSR" id="PIRSR038994-3"/>
    </source>
</evidence>
<dbReference type="Gene3D" id="3.20.20.140">
    <property type="entry name" value="Metal-dependent hydrolases"/>
    <property type="match status" value="1"/>
</dbReference>
<dbReference type="AlphaFoldDB" id="A0A7I7ZX38"/>
<comment type="similarity">
    <text evidence="1 9">Belongs to the metallo-dependent hydrolases superfamily. NagA family.</text>
</comment>
<dbReference type="PANTHER" id="PTHR11113">
    <property type="entry name" value="N-ACETYLGLUCOSAMINE-6-PHOSPHATE DEACETYLASE"/>
    <property type="match status" value="1"/>
</dbReference>
<keyword evidence="6 9" id="KW-0119">Carbohydrate metabolism</keyword>
<dbReference type="NCBIfam" id="TIGR00221">
    <property type="entry name" value="nagA"/>
    <property type="match status" value="1"/>
</dbReference>
<dbReference type="GO" id="GO:0046872">
    <property type="term" value="F:metal ion binding"/>
    <property type="evidence" value="ECO:0007669"/>
    <property type="project" value="UniProtKB-KW"/>
</dbReference>
<dbReference type="Gene3D" id="2.30.40.10">
    <property type="entry name" value="Urease, subunit C, domain 1"/>
    <property type="match status" value="1"/>
</dbReference>
<dbReference type="InterPro" id="IPR032466">
    <property type="entry name" value="Metal_Hydrolase"/>
</dbReference>
<evidence type="ECO:0000256" key="5">
    <source>
        <dbReference type="ARBA" id="ARBA00022801"/>
    </source>
</evidence>
<proteinExistence type="inferred from homology"/>
<feature type="binding site" evidence="12">
    <location>
        <position position="193"/>
    </location>
    <ligand>
        <name>Zn(2+)</name>
        <dbReference type="ChEBI" id="CHEBI:29105"/>
    </ligand>
</feature>
<feature type="domain" description="Amidohydrolase-related" evidence="13">
    <location>
        <begin position="52"/>
        <end position="379"/>
    </location>
</feature>
<reference evidence="14 15" key="1">
    <citation type="submission" date="2018-01" db="EMBL/GenBank/DDBJ databases">
        <title>Comparative genomics of Mycobacterium mucogenicum and Mycobacterium neoaurum clade members emphasizing tRNA and non-coding RNA.</title>
        <authorList>
            <person name="Behra P.R.K."/>
            <person name="Pettersson B.M.F."/>
            <person name="Das S."/>
            <person name="Dasgupta S."/>
            <person name="Kirsebom L.A."/>
        </authorList>
    </citation>
    <scope>NUCLEOTIDE SEQUENCE [LARGE SCALE GENOMIC DNA]</scope>
    <source>
        <strain evidence="14 15">DSM 45104</strain>
    </source>
</reference>
<dbReference type="InterPro" id="IPR003764">
    <property type="entry name" value="GlcNAc_6-P_deAcase"/>
</dbReference>
<organism evidence="14 15">
    <name type="scientific">Mycolicibacterium phocaicum</name>
    <dbReference type="NCBI Taxonomy" id="319706"/>
    <lineage>
        <taxon>Bacteria</taxon>
        <taxon>Bacillati</taxon>
        <taxon>Actinomycetota</taxon>
        <taxon>Actinomycetes</taxon>
        <taxon>Mycobacteriales</taxon>
        <taxon>Mycobacteriaceae</taxon>
        <taxon>Mycolicibacterium</taxon>
    </lineage>
</organism>
<evidence type="ECO:0000256" key="8">
    <source>
        <dbReference type="ARBA" id="ARBA00060590"/>
    </source>
</evidence>
<evidence type="ECO:0000256" key="11">
    <source>
        <dbReference type="PIRSR" id="PIRSR038994-2"/>
    </source>
</evidence>
<gene>
    <name evidence="14" type="primary">nagA</name>
    <name evidence="14" type="ORF">C1S79_19840</name>
</gene>
<dbReference type="FunFam" id="3.20.20.140:FF:000004">
    <property type="entry name" value="N-acetylglucosamine-6-phosphate deacetylase"/>
    <property type="match status" value="1"/>
</dbReference>
<comment type="caution">
    <text evidence="14">The sequence shown here is derived from an EMBL/GenBank/DDBJ whole genome shotgun (WGS) entry which is preliminary data.</text>
</comment>
<keyword evidence="4 12" id="KW-0479">Metal-binding</keyword>
<feature type="binding site" evidence="12">
    <location>
        <position position="214"/>
    </location>
    <ligand>
        <name>Zn(2+)</name>
        <dbReference type="ChEBI" id="CHEBI:29105"/>
    </ligand>
</feature>
<dbReference type="CDD" id="cd00854">
    <property type="entry name" value="NagA"/>
    <property type="match status" value="1"/>
</dbReference>
<sequence length="390" mass="40002">MTLISAGTVVFGGSALEAVVRPGWLEIDDDRIVACGGGPPPRGVDADFSDGVVVPGFVDMHVHGGGGFSYSTDDPGDVARGADFHRVHGTTTTLASLVTAAPEVLLAQIQTLADAVRAGVVAGIHLEGPWLSSARCGAHDVTQLRDPDPAEIDSVLAAGDGAIRMVTIAPELPGADVAIERFVDAGVIVAVGHTDASYEETKRALQLGATVGTHVFNGMRPLHHRDPGPALALLEDSRVTVELIADGVHLHPALVHQVAVTAGSDRVALITDAMAAAGMPDGSYQLGGLDVEVSGSVARLRERSTIAGSTATMDALFRTAATGLEAASDSALRHAVAMTATTPARTLGLDDVGTLAPGMSADFVVLDRKLQVRAVVRRGVWAASGAVSPR</sequence>
<dbReference type="InterPro" id="IPR011059">
    <property type="entry name" value="Metal-dep_hydrolase_composite"/>
</dbReference>
<protein>
    <recommendedName>
        <fullName evidence="3">N-acetylglucosamine-6-phosphate deacetylase</fullName>
        <ecNumber evidence="2">3.5.1.25</ecNumber>
    </recommendedName>
</protein>
<dbReference type="InterPro" id="IPR006680">
    <property type="entry name" value="Amidohydro-rel"/>
</dbReference>
<dbReference type="PANTHER" id="PTHR11113:SF14">
    <property type="entry name" value="N-ACETYLGLUCOSAMINE-6-PHOSPHATE DEACETYLASE"/>
    <property type="match status" value="1"/>
</dbReference>
<dbReference type="SUPFAM" id="SSF51338">
    <property type="entry name" value="Composite domain of metallo-dependent hydrolases"/>
    <property type="match status" value="1"/>
</dbReference>
<feature type="binding site" evidence="11">
    <location>
        <position position="138"/>
    </location>
    <ligand>
        <name>substrate</name>
    </ligand>
</feature>
<comment type="pathway">
    <text evidence="8">Amino-sugar metabolism; N-acetylneuraminate degradation; D-fructose 6-phosphate from N-acetylneuraminate: step 4/5.</text>
</comment>
<evidence type="ECO:0000256" key="7">
    <source>
        <dbReference type="ARBA" id="ARBA00047647"/>
    </source>
</evidence>
<evidence type="ECO:0000259" key="13">
    <source>
        <dbReference type="Pfam" id="PF01979"/>
    </source>
</evidence>
<comment type="catalytic activity">
    <reaction evidence="7">
        <text>N-acetyl-D-glucosamine 6-phosphate + H2O = D-glucosamine 6-phosphate + acetate</text>
        <dbReference type="Rhea" id="RHEA:22936"/>
        <dbReference type="ChEBI" id="CHEBI:15377"/>
        <dbReference type="ChEBI" id="CHEBI:30089"/>
        <dbReference type="ChEBI" id="CHEBI:57513"/>
        <dbReference type="ChEBI" id="CHEBI:58725"/>
        <dbReference type="EC" id="3.5.1.25"/>
    </reaction>
</comment>
<dbReference type="GO" id="GO:0006046">
    <property type="term" value="P:N-acetylglucosamine catabolic process"/>
    <property type="evidence" value="ECO:0007669"/>
    <property type="project" value="TreeGrafter"/>
</dbReference>
<dbReference type="EMBL" id="POTM01000048">
    <property type="protein sequence ID" value="TLH64342.1"/>
    <property type="molecule type" value="Genomic_DNA"/>
</dbReference>
<keyword evidence="15" id="KW-1185">Reference proteome</keyword>
<dbReference type="Proteomes" id="UP000309984">
    <property type="component" value="Unassembled WGS sequence"/>
</dbReference>
<feature type="active site" description="Proton donor/acceptor" evidence="10">
    <location>
        <position position="272"/>
    </location>
</feature>
<comment type="cofactor">
    <cofactor evidence="12">
        <name>a divalent metal cation</name>
        <dbReference type="ChEBI" id="CHEBI:60240"/>
    </cofactor>
    <text evidence="12">Binds 1 divalent metal cation per subunit.</text>
</comment>
<evidence type="ECO:0000256" key="6">
    <source>
        <dbReference type="ARBA" id="ARBA00023277"/>
    </source>
</evidence>
<name>A0A7I7ZX38_9MYCO</name>
<feature type="binding site" evidence="11">
    <location>
        <position position="249"/>
    </location>
    <ligand>
        <name>substrate</name>
    </ligand>
</feature>
<dbReference type="Pfam" id="PF01979">
    <property type="entry name" value="Amidohydro_1"/>
    <property type="match status" value="1"/>
</dbReference>
<evidence type="ECO:0000256" key="3">
    <source>
        <dbReference type="ARBA" id="ARBA00018029"/>
    </source>
</evidence>
<dbReference type="EC" id="3.5.1.25" evidence="2"/>
<evidence type="ECO:0000256" key="2">
    <source>
        <dbReference type="ARBA" id="ARBA00011899"/>
    </source>
</evidence>
<dbReference type="PIRSF" id="PIRSF038994">
    <property type="entry name" value="NagA"/>
    <property type="match status" value="1"/>
</dbReference>
<evidence type="ECO:0000313" key="15">
    <source>
        <dbReference type="Proteomes" id="UP000309984"/>
    </source>
</evidence>
<accession>A0A7I7ZX38</accession>
<dbReference type="RefSeq" id="WP_138250161.1">
    <property type="nucleotide sequence ID" value="NZ_AP022616.1"/>
</dbReference>
<feature type="binding site" evidence="11">
    <location>
        <begin position="217"/>
        <end position="218"/>
    </location>
    <ligand>
        <name>substrate</name>
    </ligand>
</feature>
<feature type="binding site" evidence="12">
    <location>
        <position position="127"/>
    </location>
    <ligand>
        <name>Zn(2+)</name>
        <dbReference type="ChEBI" id="CHEBI:29105"/>
    </ligand>
</feature>
<evidence type="ECO:0000256" key="9">
    <source>
        <dbReference type="PIRNR" id="PIRNR038994"/>
    </source>
</evidence>
<evidence type="ECO:0000256" key="1">
    <source>
        <dbReference type="ARBA" id="ARBA00010716"/>
    </source>
</evidence>
<dbReference type="GO" id="GO:0008448">
    <property type="term" value="F:N-acetylglucosamine-6-phosphate deacetylase activity"/>
    <property type="evidence" value="ECO:0007669"/>
    <property type="project" value="UniProtKB-EC"/>
</dbReference>